<evidence type="ECO:0000313" key="4">
    <source>
        <dbReference type="Proteomes" id="UP000634136"/>
    </source>
</evidence>
<dbReference type="Gene3D" id="3.30.559.10">
    <property type="entry name" value="Chloramphenicol acetyltransferase-like domain"/>
    <property type="match status" value="4"/>
</dbReference>
<dbReference type="InterPro" id="IPR051504">
    <property type="entry name" value="Plant_metabolite_acyltrans"/>
</dbReference>
<dbReference type="AlphaFoldDB" id="A0A834W4U6"/>
<accession>A0A834W4U6</accession>
<evidence type="ECO:0000313" key="3">
    <source>
        <dbReference type="EMBL" id="KAF7805881.1"/>
    </source>
</evidence>
<comment type="caution">
    <text evidence="3">The sequence shown here is derived from an EMBL/GenBank/DDBJ whole genome shotgun (WGS) entry which is preliminary data.</text>
</comment>
<organism evidence="3 4">
    <name type="scientific">Senna tora</name>
    <dbReference type="NCBI Taxonomy" id="362788"/>
    <lineage>
        <taxon>Eukaryota</taxon>
        <taxon>Viridiplantae</taxon>
        <taxon>Streptophyta</taxon>
        <taxon>Embryophyta</taxon>
        <taxon>Tracheophyta</taxon>
        <taxon>Spermatophyta</taxon>
        <taxon>Magnoliopsida</taxon>
        <taxon>eudicotyledons</taxon>
        <taxon>Gunneridae</taxon>
        <taxon>Pentapetalae</taxon>
        <taxon>rosids</taxon>
        <taxon>fabids</taxon>
        <taxon>Fabales</taxon>
        <taxon>Fabaceae</taxon>
        <taxon>Caesalpinioideae</taxon>
        <taxon>Cassia clade</taxon>
        <taxon>Senna</taxon>
    </lineage>
</organism>
<sequence length="913" mass="103603">MAYEARTYKLIERSQIGPAIPPHPNSTSLPLTFLDISLAGPIYVRRQFFYHFPYPIHHFIHTTLPSLKRSLSLALQHFFPLAGSLHCPPPPRKPFIHCTAPHSVPLAVLHSDSSHHHTFQHLSSNSLKSLKDLDHLVPKLSWSSILENDVVVDGVDDNLTLVFPILALQVTLFPNQGLCIAITYCHVMDDRSCSHFMKSWASICESGGDMSFLEKSPPCYDRGVVKDPKGLEAIFLRDYFEERSKWKNSEIGSVVSDHDDLYKATLVLRGKDIEGLRKWVMREWEKNEESSAPKYLSKFVVTCGFVWGSFVKTRYRDEDEEDEKDEYFTFAADCRNRVEYSIAGNYFGNCLARCHATLKRKEVKGEEGFLKGVKVIERAIQDMKKDPFEDAESWNDKFVKMFVLGSIVLVTGSPNFRVYDTDFGFGRPTKVEMVHSFKGMSLAESGHEEGGLEASQIRPADPVERNIGLTFFDISLVGPIYIKRQFFYHYPFSTHHFTHTTLPSLKHSLSLALHHFSPFAGKLLCPPPPRKPFIRYTPNDSLAFTILESHSLDFHLLSTNSPTNLADLDLLSPKLSWSTIDEGVNGVGEDDTLVLPLAALQVTVFPNQGLCIAITYSHVMDDSSCNHFMKSWASVCASGGDLTFLNKSPPSYEREMIKDPKGLEAIFLEHYFQQRATWKDRFVGKTESVVSEGDDYHKATLVLGSKDIEEMKKWAMNEWKKSEESSAPKFLSKFVVACGFVWASFVKMRYRNEEEEDKEEYFIFKADCRNRLEYSVPANYFGNCITRCDVAVKRKEVMGEEGFLKAVKAIEGAIEKMKKEPFEGAEKWDETFIKMFAFGSAVMPAGSPKFTAYDTNFGFGRPIKCEMVHSHKIMSIAESAYEEGGLEVGFNFRKGEYQDFVAVVERGLQALKS</sequence>
<proteinExistence type="predicted"/>
<dbReference type="GO" id="GO:0016747">
    <property type="term" value="F:acyltransferase activity, transferring groups other than amino-acyl groups"/>
    <property type="evidence" value="ECO:0007669"/>
    <property type="project" value="UniProtKB-ARBA"/>
</dbReference>
<dbReference type="EMBL" id="JAAIUW010000012">
    <property type="protein sequence ID" value="KAF7805881.1"/>
    <property type="molecule type" value="Genomic_DNA"/>
</dbReference>
<keyword evidence="2" id="KW-0012">Acyltransferase</keyword>
<evidence type="ECO:0000256" key="1">
    <source>
        <dbReference type="ARBA" id="ARBA00022679"/>
    </source>
</evidence>
<keyword evidence="1 3" id="KW-0808">Transferase</keyword>
<evidence type="ECO:0000256" key="2">
    <source>
        <dbReference type="ARBA" id="ARBA00023315"/>
    </source>
</evidence>
<gene>
    <name evidence="3" type="ORF">G2W53_038042</name>
</gene>
<dbReference type="OrthoDB" id="1410741at2759"/>
<name>A0A834W4U6_9FABA</name>
<dbReference type="InterPro" id="IPR023213">
    <property type="entry name" value="CAT-like_dom_sf"/>
</dbReference>
<reference evidence="3" key="1">
    <citation type="submission" date="2020-09" db="EMBL/GenBank/DDBJ databases">
        <title>Genome-Enabled Discovery of Anthraquinone Biosynthesis in Senna tora.</title>
        <authorList>
            <person name="Kang S.-H."/>
            <person name="Pandey R.P."/>
            <person name="Lee C.-M."/>
            <person name="Sim J.-S."/>
            <person name="Jeong J.-T."/>
            <person name="Choi B.-S."/>
            <person name="Jung M."/>
            <person name="Ginzburg D."/>
            <person name="Zhao K."/>
            <person name="Won S.Y."/>
            <person name="Oh T.-J."/>
            <person name="Yu Y."/>
            <person name="Kim N.-H."/>
            <person name="Lee O.R."/>
            <person name="Lee T.-H."/>
            <person name="Bashyal P."/>
            <person name="Kim T.-S."/>
            <person name="Lee W.-H."/>
            <person name="Kawkins C."/>
            <person name="Kim C.-K."/>
            <person name="Kim J.S."/>
            <person name="Ahn B.O."/>
            <person name="Rhee S.Y."/>
            <person name="Sohng J.K."/>
        </authorList>
    </citation>
    <scope>NUCLEOTIDE SEQUENCE</scope>
    <source>
        <tissue evidence="3">Leaf</tissue>
    </source>
</reference>
<dbReference type="Pfam" id="PF02458">
    <property type="entry name" value="Transferase"/>
    <property type="match status" value="2"/>
</dbReference>
<protein>
    <submittedName>
        <fullName evidence="3">Coumaroyl-CoA:anthocyanidin 3-O-glucoside-6''-O-coumaroyltransferase 2-like</fullName>
    </submittedName>
</protein>
<dbReference type="Proteomes" id="UP000634136">
    <property type="component" value="Unassembled WGS sequence"/>
</dbReference>
<dbReference type="PANTHER" id="PTHR31625">
    <property type="match status" value="1"/>
</dbReference>
<keyword evidence="4" id="KW-1185">Reference proteome</keyword>